<dbReference type="eggNOG" id="COG2802">
    <property type="taxonomic scope" value="Bacteria"/>
</dbReference>
<dbReference type="Pfam" id="PF02190">
    <property type="entry name" value="LON_substr_bdg"/>
    <property type="match status" value="1"/>
</dbReference>
<accession>A0A099FF12</accession>
<comment type="caution">
    <text evidence="2">The sequence shown here is derived from an EMBL/GenBank/DDBJ whole genome shotgun (WGS) entry which is preliminary data.</text>
</comment>
<dbReference type="SUPFAM" id="SSF88697">
    <property type="entry name" value="PUA domain-like"/>
    <property type="match status" value="1"/>
</dbReference>
<feature type="domain" description="Lon N-terminal" evidence="1">
    <location>
        <begin position="11"/>
        <end position="202"/>
    </location>
</feature>
<gene>
    <name evidence="3" type="ORF">ATH84_100869</name>
    <name evidence="2" type="ORF">BDD41_2509</name>
</gene>
<dbReference type="Proteomes" id="UP000256794">
    <property type="component" value="Unassembled WGS sequence"/>
</dbReference>
<dbReference type="PROSITE" id="PS51787">
    <property type="entry name" value="LON_N"/>
    <property type="match status" value="1"/>
</dbReference>
<evidence type="ECO:0000313" key="4">
    <source>
        <dbReference type="Proteomes" id="UP000256794"/>
    </source>
</evidence>
<reference evidence="4 5" key="1">
    <citation type="submission" date="2018-08" db="EMBL/GenBank/DDBJ databases">
        <title>Genomic Encyclopedia of Archaeal and Bacterial Type Strains, Phase II (KMG-II): from individual species to whole genera.</title>
        <authorList>
            <person name="Goeker M."/>
        </authorList>
    </citation>
    <scope>NUCLEOTIDE SEQUENCE [LARGE SCALE GENOMIC DNA]</scope>
    <source>
        <strain evidence="2 5">DSM 17099</strain>
        <strain evidence="3 4">DSM 582</strain>
    </source>
</reference>
<dbReference type="OrthoDB" id="9806457at2"/>
<protein>
    <recommendedName>
        <fullName evidence="1">Lon N-terminal domain-containing protein</fullName>
    </recommendedName>
</protein>
<evidence type="ECO:0000313" key="2">
    <source>
        <dbReference type="EMBL" id="REF69794.1"/>
    </source>
</evidence>
<dbReference type="PANTHER" id="PTHR46732">
    <property type="entry name" value="ATP-DEPENDENT PROTEASE LA (LON) DOMAIN PROTEIN"/>
    <property type="match status" value="1"/>
</dbReference>
<dbReference type="EMBL" id="QTUJ01000002">
    <property type="protein sequence ID" value="REF69794.1"/>
    <property type="molecule type" value="Genomic_DNA"/>
</dbReference>
<organism evidence="2 5">
    <name type="scientific">Paracoccus versutus</name>
    <name type="common">Thiobacillus versutus</name>
    <dbReference type="NCBI Taxonomy" id="34007"/>
    <lineage>
        <taxon>Bacteria</taxon>
        <taxon>Pseudomonadati</taxon>
        <taxon>Pseudomonadota</taxon>
        <taxon>Alphaproteobacteria</taxon>
        <taxon>Rhodobacterales</taxon>
        <taxon>Paracoccaceae</taxon>
        <taxon>Paracoccus</taxon>
    </lineage>
</organism>
<dbReference type="Proteomes" id="UP000256941">
    <property type="component" value="Unassembled WGS sequence"/>
</dbReference>
<dbReference type="InterPro" id="IPR046336">
    <property type="entry name" value="Lon_prtase_N_sf"/>
</dbReference>
<dbReference type="InterPro" id="IPR003111">
    <property type="entry name" value="Lon_prtase_N"/>
</dbReference>
<evidence type="ECO:0000313" key="5">
    <source>
        <dbReference type="Proteomes" id="UP000256941"/>
    </source>
</evidence>
<dbReference type="AlphaFoldDB" id="A0A099FF12"/>
<dbReference type="PANTHER" id="PTHR46732:SF8">
    <property type="entry name" value="ATP-DEPENDENT PROTEASE LA (LON) DOMAIN PROTEIN"/>
    <property type="match status" value="1"/>
</dbReference>
<dbReference type="InterPro" id="IPR015947">
    <property type="entry name" value="PUA-like_sf"/>
</dbReference>
<dbReference type="RefSeq" id="WP_036757024.1">
    <property type="nucleotide sequence ID" value="NZ_CP035284.1"/>
</dbReference>
<evidence type="ECO:0000313" key="3">
    <source>
        <dbReference type="EMBL" id="REG52497.1"/>
    </source>
</evidence>
<name>A0A099FF12_PARVE</name>
<keyword evidence="4" id="KW-1185">Reference proteome</keyword>
<dbReference type="EMBL" id="QUMX01000008">
    <property type="protein sequence ID" value="REG52497.1"/>
    <property type="molecule type" value="Genomic_DNA"/>
</dbReference>
<accession>A0A3D9XH90</accession>
<evidence type="ECO:0000259" key="1">
    <source>
        <dbReference type="PROSITE" id="PS51787"/>
    </source>
</evidence>
<proteinExistence type="predicted"/>
<dbReference type="SMART" id="SM00464">
    <property type="entry name" value="LON"/>
    <property type="match status" value="1"/>
</dbReference>
<dbReference type="Gene3D" id="2.30.130.40">
    <property type="entry name" value="LON domain-like"/>
    <property type="match status" value="1"/>
</dbReference>
<sequence>MARGIDLPETVPLFPLPGAVLMPRTRLPLQIFEPRYLQMVEDVLKTPSRLIGMIQPAEGGLDSLASVGCAGRIVAFSELDDGRLMISLRARSRFRLNEVRPGFTPYLRGQVDWSGYEGDLALQPEEDPRFDRKGFMARLGRYMEQRGLSTDWDAAEASEAETLVNSLSMLLPFAPEEKQALLEAPVLAGRRELLEGLLEYALHGGDNEETIQ</sequence>